<dbReference type="PROSITE" id="PS51918">
    <property type="entry name" value="RADICAL_SAM"/>
    <property type="match status" value="1"/>
</dbReference>
<dbReference type="InterPro" id="IPR058240">
    <property type="entry name" value="rSAM_sf"/>
</dbReference>
<dbReference type="Pfam" id="PF04055">
    <property type="entry name" value="Radical_SAM"/>
    <property type="match status" value="1"/>
</dbReference>
<dbReference type="RefSeq" id="WP_318066817.1">
    <property type="nucleotide sequence ID" value="NZ_JAWONS010000329.1"/>
</dbReference>
<evidence type="ECO:0000256" key="3">
    <source>
        <dbReference type="ARBA" id="ARBA00023004"/>
    </source>
</evidence>
<sequence length="323" mass="36987">MDNKINWGITKDLQADIRYEPNACKNYVMDMSLGCPHHCLYCIFSPLEMKAYQLQNPDYKEETVLLKLDRFLEREDFPPCVYLSYSSDPLGNEDIIKSTITVVNRLLEHNVNILFVSKGIFTDGILEAFAKKPEYIHVQVDVTSADQYRNSIVEPYAASYEERMNNVKKLASIKGLGNLNVRIDPMLPNIDDQPENIKKVAGDALRLGATEVIAGYVLVTGTVKQAWMKNEFLRPCAEALSEVTPTISGQQLFSLPFDDKLERLTRVEQLCKEVGIKMACCGCKDVRLKQTDFEWICHPFNRQMREKMMKENPGYVLETEHLK</sequence>
<dbReference type="Gene3D" id="3.20.20.70">
    <property type="entry name" value="Aldolase class I"/>
    <property type="match status" value="1"/>
</dbReference>
<evidence type="ECO:0000256" key="2">
    <source>
        <dbReference type="ARBA" id="ARBA00022723"/>
    </source>
</evidence>
<evidence type="ECO:0000313" key="6">
    <source>
        <dbReference type="EMBL" id="MDW2800654.1"/>
    </source>
</evidence>
<comment type="caution">
    <text evidence="6">The sequence shown here is derived from an EMBL/GenBank/DDBJ whole genome shotgun (WGS) entry which is preliminary data.</text>
</comment>
<organism evidence="6 7">
    <name type="scientific">Clostridium boliviensis</name>
    <dbReference type="NCBI Taxonomy" id="318465"/>
    <lineage>
        <taxon>Bacteria</taxon>
        <taxon>Bacillati</taxon>
        <taxon>Bacillota</taxon>
        <taxon>Clostridia</taxon>
        <taxon>Eubacteriales</taxon>
        <taxon>Clostridiaceae</taxon>
        <taxon>Clostridium</taxon>
    </lineage>
</organism>
<dbReference type="PANTHER" id="PTHR43432">
    <property type="entry name" value="SLR0285 PROTEIN"/>
    <property type="match status" value="1"/>
</dbReference>
<dbReference type="SMART" id="SM00729">
    <property type="entry name" value="Elp3"/>
    <property type="match status" value="1"/>
</dbReference>
<reference evidence="6 7" key="1">
    <citation type="submission" date="2023-10" db="EMBL/GenBank/DDBJ databases">
        <title>A novel Glycoside Hydrolase 43-Like Enzyme from Clostrdium boliviensis is an Endo-xylanase, and a Candidate for Xylooligosaccharides Production from Different Xylan Substrates.</title>
        <authorList>
            <person name="Alvarez M.T."/>
            <person name="Rocabado-Villegas L.R."/>
            <person name="Salas-Veizaga D.M."/>
            <person name="Linares-Pasten J.A."/>
            <person name="Gudmundsdottir E.E."/>
            <person name="Hreggvidsson G.O."/>
            <person name="Adlercreutz P."/>
            <person name="Nordberg Karlsson E."/>
        </authorList>
    </citation>
    <scope>NUCLEOTIDE SEQUENCE [LARGE SCALE GENOMIC DNA]</scope>
    <source>
        <strain evidence="6 7">E-1</strain>
    </source>
</reference>
<gene>
    <name evidence="6" type="ORF">RZO55_24090</name>
</gene>
<evidence type="ECO:0000313" key="7">
    <source>
        <dbReference type="Proteomes" id="UP001276854"/>
    </source>
</evidence>
<dbReference type="Proteomes" id="UP001276854">
    <property type="component" value="Unassembled WGS sequence"/>
</dbReference>
<keyword evidence="3" id="KW-0408">Iron</keyword>
<dbReference type="SUPFAM" id="SSF102114">
    <property type="entry name" value="Radical SAM enzymes"/>
    <property type="match status" value="1"/>
</dbReference>
<dbReference type="InterPro" id="IPR006638">
    <property type="entry name" value="Elp3/MiaA/NifB-like_rSAM"/>
</dbReference>
<feature type="domain" description="Radical SAM core" evidence="5">
    <location>
        <begin position="18"/>
        <end position="277"/>
    </location>
</feature>
<dbReference type="SFLD" id="SFLDS00029">
    <property type="entry name" value="Radical_SAM"/>
    <property type="match status" value="1"/>
</dbReference>
<name>A0ABU4GSN8_9CLOT</name>
<dbReference type="InterPro" id="IPR013785">
    <property type="entry name" value="Aldolase_TIM"/>
</dbReference>
<evidence type="ECO:0000259" key="5">
    <source>
        <dbReference type="PROSITE" id="PS51918"/>
    </source>
</evidence>
<keyword evidence="4" id="KW-0411">Iron-sulfur</keyword>
<dbReference type="InterPro" id="IPR040086">
    <property type="entry name" value="MJ0683-like"/>
</dbReference>
<evidence type="ECO:0000256" key="4">
    <source>
        <dbReference type="ARBA" id="ARBA00023014"/>
    </source>
</evidence>
<proteinExistence type="predicted"/>
<protein>
    <submittedName>
        <fullName evidence="6">Radical SAM protein</fullName>
    </submittedName>
</protein>
<evidence type="ECO:0000256" key="1">
    <source>
        <dbReference type="ARBA" id="ARBA00022691"/>
    </source>
</evidence>
<keyword evidence="7" id="KW-1185">Reference proteome</keyword>
<accession>A0ABU4GSN8</accession>
<dbReference type="PANTHER" id="PTHR43432:SF3">
    <property type="entry name" value="SLR0285 PROTEIN"/>
    <property type="match status" value="1"/>
</dbReference>
<keyword evidence="2" id="KW-0479">Metal-binding</keyword>
<dbReference type="InterPro" id="IPR007197">
    <property type="entry name" value="rSAM"/>
</dbReference>
<dbReference type="CDD" id="cd01335">
    <property type="entry name" value="Radical_SAM"/>
    <property type="match status" value="1"/>
</dbReference>
<keyword evidence="1" id="KW-0949">S-adenosyl-L-methionine</keyword>
<dbReference type="EMBL" id="JAWONS010000329">
    <property type="protein sequence ID" value="MDW2800654.1"/>
    <property type="molecule type" value="Genomic_DNA"/>
</dbReference>